<organism evidence="4 5">
    <name type="scientific">Algoriphagus sanaruensis</name>
    <dbReference type="NCBI Taxonomy" id="1727163"/>
    <lineage>
        <taxon>Bacteria</taxon>
        <taxon>Pseudomonadati</taxon>
        <taxon>Bacteroidota</taxon>
        <taxon>Cytophagia</taxon>
        <taxon>Cytophagales</taxon>
        <taxon>Cyclobacteriaceae</taxon>
        <taxon>Algoriphagus</taxon>
    </lineage>
</organism>
<keyword evidence="1" id="KW-0597">Phosphoprotein</keyword>
<feature type="domain" description="Two component regulator three Y" evidence="3">
    <location>
        <begin position="685"/>
        <end position="731"/>
    </location>
</feature>
<dbReference type="RefSeq" id="WP_067544673.1">
    <property type="nucleotide sequence ID" value="NZ_CP012836.1"/>
</dbReference>
<dbReference type="Proteomes" id="UP000073816">
    <property type="component" value="Chromosome"/>
</dbReference>
<dbReference type="PATRIC" id="fig|1727163.4.peg.1205"/>
<evidence type="ECO:0000256" key="2">
    <source>
        <dbReference type="SAM" id="Phobius"/>
    </source>
</evidence>
<keyword evidence="5" id="KW-1185">Reference proteome</keyword>
<dbReference type="Pfam" id="PF07495">
    <property type="entry name" value="Y_Y_Y"/>
    <property type="match status" value="1"/>
</dbReference>
<dbReference type="InterPro" id="IPR011123">
    <property type="entry name" value="Y_Y_Y"/>
</dbReference>
<keyword evidence="2" id="KW-0472">Membrane</keyword>
<dbReference type="Gene3D" id="1.10.10.10">
    <property type="entry name" value="Winged helix-like DNA-binding domain superfamily/Winged helix DNA-binding domain"/>
    <property type="match status" value="1"/>
</dbReference>
<protein>
    <recommendedName>
        <fullName evidence="3">Two component regulator three Y domain-containing protein</fullName>
    </recommendedName>
</protein>
<dbReference type="OrthoDB" id="9806995at2"/>
<dbReference type="PANTHER" id="PTHR43547:SF2">
    <property type="entry name" value="HYBRID SIGNAL TRANSDUCTION HISTIDINE KINASE C"/>
    <property type="match status" value="1"/>
</dbReference>
<dbReference type="KEGG" id="alm:AO498_05805"/>
<evidence type="ECO:0000313" key="5">
    <source>
        <dbReference type="Proteomes" id="UP000073816"/>
    </source>
</evidence>
<dbReference type="GO" id="GO:0000155">
    <property type="term" value="F:phosphorelay sensor kinase activity"/>
    <property type="evidence" value="ECO:0007669"/>
    <property type="project" value="TreeGrafter"/>
</dbReference>
<dbReference type="SUPFAM" id="SSF63829">
    <property type="entry name" value="Calcium-dependent phosphotriesterase"/>
    <property type="match status" value="2"/>
</dbReference>
<keyword evidence="2" id="KW-0812">Transmembrane</keyword>
<dbReference type="SUPFAM" id="SSF46894">
    <property type="entry name" value="C-terminal effector domain of the bipartite response regulators"/>
    <property type="match status" value="1"/>
</dbReference>
<reference evidence="5" key="1">
    <citation type="submission" date="2015-09" db="EMBL/GenBank/DDBJ databases">
        <title>Complete sequence of Algoriphagus sp. M8-2.</title>
        <authorList>
            <person name="Shintani M."/>
        </authorList>
    </citation>
    <scope>NUCLEOTIDE SEQUENCE [LARGE SCALE GENOMIC DNA]</scope>
    <source>
        <strain evidence="5">M8-2</strain>
    </source>
</reference>
<evidence type="ECO:0000259" key="3">
    <source>
        <dbReference type="Pfam" id="PF07495"/>
    </source>
</evidence>
<dbReference type="AlphaFoldDB" id="A0A142ELB3"/>
<feature type="transmembrane region" description="Helical" evidence="2">
    <location>
        <begin position="754"/>
        <end position="775"/>
    </location>
</feature>
<dbReference type="InterPro" id="IPR013783">
    <property type="entry name" value="Ig-like_fold"/>
</dbReference>
<keyword evidence="2" id="KW-1133">Transmembrane helix</keyword>
<accession>A0A142ELB3</accession>
<dbReference type="Gene3D" id="2.130.10.10">
    <property type="entry name" value="YVTN repeat-like/Quinoprotein amine dehydrogenase"/>
    <property type="match status" value="3"/>
</dbReference>
<dbReference type="STRING" id="1727163.AO498_05805"/>
<name>A0A142ELB3_9BACT</name>
<sequence length="967" mass="111186">MAKSETNNKRIIEGLLGVVFLMVISSSALAQKTISDFQGLPFISNYEASEYQAGIQNWDIVQDDLDRIYVANNLGLLEFDGKAWRRYGLNNTKVRSALWHKDGRIYVGSQADFGFLESDSFGKLSYVSLADSLPSELRNFDEAWKIFAQNDHVYFCTFERIYSYDGERLKALDFGKRLDISFQVNQQILTQVAGEGLFRIVNDGFEPVLGGEFFKDKRISNILPFNRDEWLITTFSHGIFRYNGKISEFEMDRSFWKNEYLINYSVRLKNGNIALGTQNSGLFVINEKGELLHHLDKNSGLMDLTINYIFEDSQKSLWLAMNNGLARVDLLSPFTLVDDRMDLAGSGYAALKKGEVVYLGTNNGLFIWQNGKIEFVSGTEGQVYGIQDIEGLVVLNHHNGTFIIQGNRSISVSEKQGSWILKKIPNHPNLYIQGSYTGLSLVELKNGQLQFIREIPGFDESSRVMEFDGETLWVAHGYKGVFRIRFNSDFSEVIESKLYNSAQGFPNDVLINVYQVANRLIFTANGGFYTYDAEKDFFFPYDEFNDLFRYGTVIADLEADELGNIYFIEQSQLGVIKLMNNNQRELQTKSFNKIKRFWNDDLANVIVLDHQEILIGGKQGFVLYSPQMDLVQTDLPKVFFREITNQGIQSQVIFSGHKWGGAGDDQPKFDFAQNSFLFEFASPHYESDGQIEYQVMLENYDEDWSPWSSEYRKEYTNLREGEYVFKVRAKNVFDQVSEPITYAFKVRPPIYRSLAAYTLYTILVGVLLFMGFRLLDKRHQKQTQALELEKNKALKRKDDEMETLAQQSAAEIMSLKNAKLQAEIDFKNQELTSSAMHLIQKNKLLQTIKNSLSNLATDEKNKMLSQQLNRLIKSIDKDLEGGEEWSQFAENFDQVHGNFITRLKERFPDLTPQEIKFSAYIRMNLNTKEIANLLGISVRGVEIGRYRVRKKLGLSRQDNLSDFLLRF</sequence>
<proteinExistence type="predicted"/>
<evidence type="ECO:0000313" key="4">
    <source>
        <dbReference type="EMBL" id="AMQ55918.1"/>
    </source>
</evidence>
<dbReference type="InterPro" id="IPR036388">
    <property type="entry name" value="WH-like_DNA-bd_sf"/>
</dbReference>
<dbReference type="Gene3D" id="2.60.40.10">
    <property type="entry name" value="Immunoglobulins"/>
    <property type="match status" value="1"/>
</dbReference>
<dbReference type="InterPro" id="IPR016032">
    <property type="entry name" value="Sig_transdc_resp-reg_C-effctor"/>
</dbReference>
<evidence type="ECO:0000256" key="1">
    <source>
        <dbReference type="ARBA" id="ARBA00022553"/>
    </source>
</evidence>
<dbReference type="InterPro" id="IPR015943">
    <property type="entry name" value="WD40/YVTN_repeat-like_dom_sf"/>
</dbReference>
<dbReference type="GO" id="GO:0003677">
    <property type="term" value="F:DNA binding"/>
    <property type="evidence" value="ECO:0007669"/>
    <property type="project" value="InterPro"/>
</dbReference>
<gene>
    <name evidence="4" type="ORF">AO498_05805</name>
</gene>
<reference evidence="4 5" key="2">
    <citation type="journal article" date="2016" name="Genome Announc.">
        <title>Complete Genome Sequence of Algoriphagus sp. Strain M8-2, Isolated from a Brackish Lake.</title>
        <authorList>
            <person name="Muraguchi Y."/>
            <person name="Kushimoto K."/>
            <person name="Ohtsubo Y."/>
            <person name="Suzuki T."/>
            <person name="Dohra H."/>
            <person name="Kimbara K."/>
            <person name="Shintani M."/>
        </authorList>
    </citation>
    <scope>NUCLEOTIDE SEQUENCE [LARGE SCALE GENOMIC DNA]</scope>
    <source>
        <strain evidence="4 5">M8-2</strain>
    </source>
</reference>
<dbReference type="EMBL" id="CP012836">
    <property type="protein sequence ID" value="AMQ55918.1"/>
    <property type="molecule type" value="Genomic_DNA"/>
</dbReference>
<dbReference type="PANTHER" id="PTHR43547">
    <property type="entry name" value="TWO-COMPONENT HISTIDINE KINASE"/>
    <property type="match status" value="1"/>
</dbReference>
<dbReference type="GO" id="GO:0006355">
    <property type="term" value="P:regulation of DNA-templated transcription"/>
    <property type="evidence" value="ECO:0007669"/>
    <property type="project" value="InterPro"/>
</dbReference>